<protein>
    <submittedName>
        <fullName evidence="2">Uncharacterized protein</fullName>
    </submittedName>
</protein>
<feature type="signal peptide" evidence="1">
    <location>
        <begin position="1"/>
        <end position="26"/>
    </location>
</feature>
<proteinExistence type="predicted"/>
<keyword evidence="3" id="KW-1185">Reference proteome</keyword>
<sequence>MMLKMIAQLVAMIVLLLTAHTSVVSAATSTSTGSGAPTSPSASALPLTDVFKVAHSSHEIYDVNICDQWFTPASRDSPARGELVTQWSRIWSLNEEALNRLDAPERTVALARAFLGNDIRRTGFPPLDDAHTLLWNILKENYEIIQGRMSEGRHGDPVIMCGASEWLWYVGLDSIALDGHGASRRGPDGRPLTIRQYEESIGNRHSDHYWWFWARLTRIGHDSGYVKLPKGEFPEGPGGSIPFPLIRGDIPPNMGPPTPSQTGRMEVRDFCGKNAQRTYTLRPQKVRGRAELSRKVEIIILCPNVFRRFAGDVPGAPFPPPRMPETAHLEDYGINALSLYRELVRSIDREIKIPMVWRQSRNLPLNNPNFPRHKDSWIMAVDYRVEDCLSAMYLSLYDVAWPPNTDAWRYQAYRSPENHVWFALAAYYEANLGCDFSNGVRRPACSPIVDVNLRNAIVP</sequence>
<organism evidence="2 3">
    <name type="scientific">Cercospora zeae-maydis SCOH1-5</name>
    <dbReference type="NCBI Taxonomy" id="717836"/>
    <lineage>
        <taxon>Eukaryota</taxon>
        <taxon>Fungi</taxon>
        <taxon>Dikarya</taxon>
        <taxon>Ascomycota</taxon>
        <taxon>Pezizomycotina</taxon>
        <taxon>Dothideomycetes</taxon>
        <taxon>Dothideomycetidae</taxon>
        <taxon>Mycosphaerellales</taxon>
        <taxon>Mycosphaerellaceae</taxon>
        <taxon>Cercospora</taxon>
    </lineage>
</organism>
<dbReference type="Proteomes" id="UP000799539">
    <property type="component" value="Unassembled WGS sequence"/>
</dbReference>
<evidence type="ECO:0000313" key="2">
    <source>
        <dbReference type="EMBL" id="KAF2206583.1"/>
    </source>
</evidence>
<dbReference type="AlphaFoldDB" id="A0A6A6EZK3"/>
<name>A0A6A6EZK3_9PEZI</name>
<evidence type="ECO:0000313" key="3">
    <source>
        <dbReference type="Proteomes" id="UP000799539"/>
    </source>
</evidence>
<accession>A0A6A6EZK3</accession>
<feature type="chain" id="PRO_5025676778" evidence="1">
    <location>
        <begin position="27"/>
        <end position="459"/>
    </location>
</feature>
<evidence type="ECO:0000256" key="1">
    <source>
        <dbReference type="SAM" id="SignalP"/>
    </source>
</evidence>
<dbReference type="OrthoDB" id="3638042at2759"/>
<gene>
    <name evidence="2" type="ORF">CERZMDRAFT_89200</name>
</gene>
<dbReference type="EMBL" id="ML992717">
    <property type="protein sequence ID" value="KAF2206583.1"/>
    <property type="molecule type" value="Genomic_DNA"/>
</dbReference>
<keyword evidence="1" id="KW-0732">Signal</keyword>
<reference evidence="2" key="1">
    <citation type="journal article" date="2020" name="Stud. Mycol.">
        <title>101 Dothideomycetes genomes: a test case for predicting lifestyles and emergence of pathogens.</title>
        <authorList>
            <person name="Haridas S."/>
            <person name="Albert R."/>
            <person name="Binder M."/>
            <person name="Bloem J."/>
            <person name="Labutti K."/>
            <person name="Salamov A."/>
            <person name="Andreopoulos B."/>
            <person name="Baker S."/>
            <person name="Barry K."/>
            <person name="Bills G."/>
            <person name="Bluhm B."/>
            <person name="Cannon C."/>
            <person name="Castanera R."/>
            <person name="Culley D."/>
            <person name="Daum C."/>
            <person name="Ezra D."/>
            <person name="Gonzalez J."/>
            <person name="Henrissat B."/>
            <person name="Kuo A."/>
            <person name="Liang C."/>
            <person name="Lipzen A."/>
            <person name="Lutzoni F."/>
            <person name="Magnuson J."/>
            <person name="Mondo S."/>
            <person name="Nolan M."/>
            <person name="Ohm R."/>
            <person name="Pangilinan J."/>
            <person name="Park H.-J."/>
            <person name="Ramirez L."/>
            <person name="Alfaro M."/>
            <person name="Sun H."/>
            <person name="Tritt A."/>
            <person name="Yoshinaga Y."/>
            <person name="Zwiers L.-H."/>
            <person name="Turgeon B."/>
            <person name="Goodwin S."/>
            <person name="Spatafora J."/>
            <person name="Crous P."/>
            <person name="Grigoriev I."/>
        </authorList>
    </citation>
    <scope>NUCLEOTIDE SEQUENCE</scope>
    <source>
        <strain evidence="2">SCOH1-5</strain>
    </source>
</reference>